<evidence type="ECO:0000313" key="2">
    <source>
        <dbReference type="EMBL" id="EIC02168.1"/>
    </source>
</evidence>
<dbReference type="PANTHER" id="PTHR39203">
    <property type="entry name" value="CYTOPLASMIC PROTEIN-RELATED"/>
    <property type="match status" value="1"/>
</dbReference>
<protein>
    <recommendedName>
        <fullName evidence="1">ASCH domain-containing protein</fullName>
    </recommendedName>
</protein>
<dbReference type="Gene3D" id="3.10.400.10">
    <property type="entry name" value="Sulfate adenylyltransferase"/>
    <property type="match status" value="1"/>
</dbReference>
<dbReference type="SMART" id="SM01022">
    <property type="entry name" value="ASCH"/>
    <property type="match status" value="1"/>
</dbReference>
<dbReference type="eggNOG" id="COG4405">
    <property type="taxonomic scope" value="Bacteria"/>
</dbReference>
<name>H7EJP8_9SPIR</name>
<dbReference type="SUPFAM" id="SSF88697">
    <property type="entry name" value="PUA domain-like"/>
    <property type="match status" value="1"/>
</dbReference>
<dbReference type="PIRSF" id="PIRSF021320">
    <property type="entry name" value="DUF984"/>
    <property type="match status" value="1"/>
</dbReference>
<dbReference type="Pfam" id="PF04266">
    <property type="entry name" value="ASCH"/>
    <property type="match status" value="1"/>
</dbReference>
<dbReference type="InterPro" id="IPR015947">
    <property type="entry name" value="PUA-like_sf"/>
</dbReference>
<proteinExistence type="predicted"/>
<evidence type="ECO:0000313" key="3">
    <source>
        <dbReference type="Proteomes" id="UP000003571"/>
    </source>
</evidence>
<gene>
    <name evidence="2" type="ORF">TresaDRAFT_2148</name>
</gene>
<dbReference type="AlphaFoldDB" id="H7EJP8"/>
<dbReference type="EMBL" id="AGRW01000042">
    <property type="protein sequence ID" value="EIC02168.1"/>
    <property type="molecule type" value="Genomic_DNA"/>
</dbReference>
<keyword evidence="3" id="KW-1185">Reference proteome</keyword>
<dbReference type="PANTHER" id="PTHR39203:SF1">
    <property type="entry name" value="CYTOPLASMIC PROTEIN"/>
    <property type="match status" value="1"/>
</dbReference>
<accession>H7EJP8</accession>
<dbReference type="InterPro" id="IPR009326">
    <property type="entry name" value="DUF984"/>
</dbReference>
<comment type="caution">
    <text evidence="2">The sequence shown here is derived from an EMBL/GenBank/DDBJ whole genome shotgun (WGS) entry which is preliminary data.</text>
</comment>
<reference evidence="2 3" key="1">
    <citation type="submission" date="2011-09" db="EMBL/GenBank/DDBJ databases">
        <title>The draft genome of Treponema saccharophilum DSM 2985.</title>
        <authorList>
            <consortium name="US DOE Joint Genome Institute (JGI-PGF)"/>
            <person name="Lucas S."/>
            <person name="Copeland A."/>
            <person name="Lapidus A."/>
            <person name="Glavina del Rio T."/>
            <person name="Dalin E."/>
            <person name="Tice H."/>
            <person name="Bruce D."/>
            <person name="Goodwin L."/>
            <person name="Pitluck S."/>
            <person name="Peters L."/>
            <person name="Kyrpides N."/>
            <person name="Mavromatis K."/>
            <person name="Ivanova N."/>
            <person name="Markowitz V."/>
            <person name="Cheng J.-F."/>
            <person name="Hugenholtz P."/>
            <person name="Woyke T."/>
            <person name="Wu D."/>
            <person name="Gronow S."/>
            <person name="Wellnitz S."/>
            <person name="Brambilla E."/>
            <person name="Klenk H.-P."/>
            <person name="Eisen J.A."/>
        </authorList>
    </citation>
    <scope>NUCLEOTIDE SEQUENCE [LARGE SCALE GENOMIC DNA]</scope>
    <source>
        <strain evidence="2 3">DSM 2985</strain>
    </source>
</reference>
<organism evidence="2 3">
    <name type="scientific">Treponema saccharophilum DSM 2985</name>
    <dbReference type="NCBI Taxonomy" id="907348"/>
    <lineage>
        <taxon>Bacteria</taxon>
        <taxon>Pseudomonadati</taxon>
        <taxon>Spirochaetota</taxon>
        <taxon>Spirochaetia</taxon>
        <taxon>Spirochaetales</taxon>
        <taxon>Treponemataceae</taxon>
        <taxon>Treponema</taxon>
    </lineage>
</organism>
<dbReference type="RefSeq" id="WP_002703537.1">
    <property type="nucleotide sequence ID" value="NZ_AGRW01000042.1"/>
</dbReference>
<dbReference type="Proteomes" id="UP000003571">
    <property type="component" value="Unassembled WGS sequence"/>
</dbReference>
<dbReference type="InterPro" id="IPR007374">
    <property type="entry name" value="ASCH_domain"/>
</dbReference>
<feature type="domain" description="ASCH" evidence="1">
    <location>
        <begin position="27"/>
        <end position="149"/>
    </location>
</feature>
<dbReference type="PATRIC" id="fig|907348.3.peg.1097"/>
<dbReference type="STRING" id="907348.TresaDRAFT_2148"/>
<evidence type="ECO:0000259" key="1">
    <source>
        <dbReference type="SMART" id="SM01022"/>
    </source>
</evidence>
<dbReference type="OrthoDB" id="9807542at2"/>
<sequence length="150" mass="17076">MTIGEYWDKFLAESKQNPDEVGFSGELSFAERGVVGNEQLALVLSGKRTVTFTAFDSYAINREPLPVSGEVFIVEDKDGEPRGIVEVTDVSVIPFGEITWELARREGEDESLEEWREKQRDYMEDEAALCGFEFTDSSKVVCEVFRLIYR</sequence>